<dbReference type="AlphaFoldDB" id="A0AAV4XJA0"/>
<comment type="caution">
    <text evidence="1">The sequence shown here is derived from an EMBL/GenBank/DDBJ whole genome shotgun (WGS) entry which is preliminary data.</text>
</comment>
<proteinExistence type="predicted"/>
<organism evidence="1 2">
    <name type="scientific">Caerostris extrusa</name>
    <name type="common">Bark spider</name>
    <name type="synonym">Caerostris bankana</name>
    <dbReference type="NCBI Taxonomy" id="172846"/>
    <lineage>
        <taxon>Eukaryota</taxon>
        <taxon>Metazoa</taxon>
        <taxon>Ecdysozoa</taxon>
        <taxon>Arthropoda</taxon>
        <taxon>Chelicerata</taxon>
        <taxon>Arachnida</taxon>
        <taxon>Araneae</taxon>
        <taxon>Araneomorphae</taxon>
        <taxon>Entelegynae</taxon>
        <taxon>Araneoidea</taxon>
        <taxon>Araneidae</taxon>
        <taxon>Caerostris</taxon>
    </lineage>
</organism>
<protein>
    <submittedName>
        <fullName evidence="1">Uncharacterized protein</fullName>
    </submittedName>
</protein>
<gene>
    <name evidence="1" type="ORF">CEXT_17691</name>
</gene>
<reference evidence="1 2" key="1">
    <citation type="submission" date="2021-06" db="EMBL/GenBank/DDBJ databases">
        <title>Caerostris extrusa draft genome.</title>
        <authorList>
            <person name="Kono N."/>
            <person name="Arakawa K."/>
        </authorList>
    </citation>
    <scope>NUCLEOTIDE SEQUENCE [LARGE SCALE GENOMIC DNA]</scope>
</reference>
<evidence type="ECO:0000313" key="2">
    <source>
        <dbReference type="Proteomes" id="UP001054945"/>
    </source>
</evidence>
<keyword evidence="2" id="KW-1185">Reference proteome</keyword>
<dbReference type="Proteomes" id="UP001054945">
    <property type="component" value="Unassembled WGS sequence"/>
</dbReference>
<dbReference type="EMBL" id="BPLR01017766">
    <property type="protein sequence ID" value="GIY94295.1"/>
    <property type="molecule type" value="Genomic_DNA"/>
</dbReference>
<name>A0AAV4XJA0_CAEEX</name>
<sequence length="77" mass="8672">MQLIPLSPLEQRPHKKGGLDLGWRNDICPLLAHGSQADGQHHLPPSTSTHIPLQKSCWGVEGRKFLPVGNRFFHQRC</sequence>
<evidence type="ECO:0000313" key="1">
    <source>
        <dbReference type="EMBL" id="GIY94295.1"/>
    </source>
</evidence>
<accession>A0AAV4XJA0</accession>